<dbReference type="Proteomes" id="UP000271087">
    <property type="component" value="Unassembled WGS sequence"/>
</dbReference>
<reference evidence="1 2" key="1">
    <citation type="submission" date="2018-08" db="EMBL/GenBank/DDBJ databases">
        <authorList>
            <person name="Laetsch R D."/>
            <person name="Stevens L."/>
            <person name="Kumar S."/>
            <person name="Blaxter L. M."/>
        </authorList>
    </citation>
    <scope>NUCLEOTIDE SEQUENCE [LARGE SCALE GENOMIC DNA]</scope>
</reference>
<protein>
    <submittedName>
        <fullName evidence="1">Uncharacterized protein</fullName>
    </submittedName>
</protein>
<evidence type="ECO:0000313" key="1">
    <source>
        <dbReference type="EMBL" id="VDN03057.1"/>
    </source>
</evidence>
<organism evidence="1 2">
    <name type="scientific">Onchocerca ochengi</name>
    <name type="common">Filarial nematode worm</name>
    <dbReference type="NCBI Taxonomy" id="42157"/>
    <lineage>
        <taxon>Eukaryota</taxon>
        <taxon>Metazoa</taxon>
        <taxon>Ecdysozoa</taxon>
        <taxon>Nematoda</taxon>
        <taxon>Chromadorea</taxon>
        <taxon>Rhabditida</taxon>
        <taxon>Spirurina</taxon>
        <taxon>Spiruromorpha</taxon>
        <taxon>Filarioidea</taxon>
        <taxon>Onchocercidae</taxon>
        <taxon>Onchocerca</taxon>
    </lineage>
</organism>
<keyword evidence="2" id="KW-1185">Reference proteome</keyword>
<evidence type="ECO:0000313" key="2">
    <source>
        <dbReference type="Proteomes" id="UP000271087"/>
    </source>
</evidence>
<feature type="non-terminal residue" evidence="1">
    <location>
        <position position="1"/>
    </location>
</feature>
<dbReference type="AlphaFoldDB" id="A0A3P7KUY1"/>
<sequence>FGYRVRTKGRQRRLIANQIEVERASANERGIQRMAQLRAERRVARLQEVRL</sequence>
<proteinExistence type="predicted"/>
<gene>
    <name evidence="1" type="ORF">NOO_LOCUS13557</name>
</gene>
<name>A0A3P7KUY1_ONCOC</name>
<accession>A0A3P7KUY1</accession>
<dbReference type="EMBL" id="UYRW01016297">
    <property type="protein sequence ID" value="VDN03057.1"/>
    <property type="molecule type" value="Genomic_DNA"/>
</dbReference>